<protein>
    <submittedName>
        <fullName evidence="2">Uncharacterized protein</fullName>
    </submittedName>
</protein>
<gene>
    <name evidence="2" type="ORF">RF11_01845</name>
</gene>
<sequence length="110" mass="12891">MLINQFKSLKSYIVHHWAKNTDDNHFGTKYLRYANYIRLIIIFCTSITPNDLVTGAFSVSISTIDRFFKLSYLYVSRIMTYFNLSLALVSVPVSYLSKNHKQTYINLECF</sequence>
<accession>A0A0C2ICP4</accession>
<keyword evidence="3" id="KW-1185">Reference proteome</keyword>
<keyword evidence="1" id="KW-0812">Transmembrane</keyword>
<name>A0A0C2ICP4_THEKT</name>
<proteinExistence type="predicted"/>
<comment type="caution">
    <text evidence="2">The sequence shown here is derived from an EMBL/GenBank/DDBJ whole genome shotgun (WGS) entry which is preliminary data.</text>
</comment>
<dbReference type="AlphaFoldDB" id="A0A0C2ICP4"/>
<feature type="transmembrane region" description="Helical" evidence="1">
    <location>
        <begin position="36"/>
        <end position="58"/>
    </location>
</feature>
<dbReference type="EMBL" id="JWZT01004773">
    <property type="protein sequence ID" value="KII63098.1"/>
    <property type="molecule type" value="Genomic_DNA"/>
</dbReference>
<evidence type="ECO:0000313" key="3">
    <source>
        <dbReference type="Proteomes" id="UP000031668"/>
    </source>
</evidence>
<keyword evidence="1" id="KW-1133">Transmembrane helix</keyword>
<evidence type="ECO:0000256" key="1">
    <source>
        <dbReference type="SAM" id="Phobius"/>
    </source>
</evidence>
<dbReference type="Proteomes" id="UP000031668">
    <property type="component" value="Unassembled WGS sequence"/>
</dbReference>
<organism evidence="2 3">
    <name type="scientific">Thelohanellus kitauei</name>
    <name type="common">Myxosporean</name>
    <dbReference type="NCBI Taxonomy" id="669202"/>
    <lineage>
        <taxon>Eukaryota</taxon>
        <taxon>Metazoa</taxon>
        <taxon>Cnidaria</taxon>
        <taxon>Myxozoa</taxon>
        <taxon>Myxosporea</taxon>
        <taxon>Bivalvulida</taxon>
        <taxon>Platysporina</taxon>
        <taxon>Myxobolidae</taxon>
        <taxon>Thelohanellus</taxon>
    </lineage>
</organism>
<evidence type="ECO:0000313" key="2">
    <source>
        <dbReference type="EMBL" id="KII63098.1"/>
    </source>
</evidence>
<keyword evidence="1" id="KW-0472">Membrane</keyword>
<feature type="transmembrane region" description="Helical" evidence="1">
    <location>
        <begin position="78"/>
        <end position="96"/>
    </location>
</feature>
<reference evidence="2 3" key="1">
    <citation type="journal article" date="2014" name="Genome Biol. Evol.">
        <title>The genome of the myxosporean Thelohanellus kitauei shows adaptations to nutrient acquisition within its fish host.</title>
        <authorList>
            <person name="Yang Y."/>
            <person name="Xiong J."/>
            <person name="Zhou Z."/>
            <person name="Huo F."/>
            <person name="Miao W."/>
            <person name="Ran C."/>
            <person name="Liu Y."/>
            <person name="Zhang J."/>
            <person name="Feng J."/>
            <person name="Wang M."/>
            <person name="Wang M."/>
            <person name="Wang L."/>
            <person name="Yao B."/>
        </authorList>
    </citation>
    <scope>NUCLEOTIDE SEQUENCE [LARGE SCALE GENOMIC DNA]</scope>
    <source>
        <strain evidence="2">Wuqing</strain>
    </source>
</reference>